<proteinExistence type="predicted"/>
<feature type="non-terminal residue" evidence="2">
    <location>
        <position position="180"/>
    </location>
</feature>
<evidence type="ECO:0000256" key="1">
    <source>
        <dbReference type="SAM" id="MobiDB-lite"/>
    </source>
</evidence>
<name>A0ABV0MQ53_9TELE</name>
<evidence type="ECO:0000313" key="2">
    <source>
        <dbReference type="EMBL" id="MEQ2161220.1"/>
    </source>
</evidence>
<keyword evidence="3" id="KW-1185">Reference proteome</keyword>
<feature type="region of interest" description="Disordered" evidence="1">
    <location>
        <begin position="46"/>
        <end position="67"/>
    </location>
</feature>
<feature type="non-terminal residue" evidence="2">
    <location>
        <position position="1"/>
    </location>
</feature>
<dbReference type="Proteomes" id="UP001476798">
    <property type="component" value="Unassembled WGS sequence"/>
</dbReference>
<protein>
    <submittedName>
        <fullName evidence="2">Uncharacterized protein</fullName>
    </submittedName>
</protein>
<dbReference type="EMBL" id="JAHRIO010010382">
    <property type="protein sequence ID" value="MEQ2161220.1"/>
    <property type="molecule type" value="Genomic_DNA"/>
</dbReference>
<reference evidence="2 3" key="1">
    <citation type="submission" date="2021-06" db="EMBL/GenBank/DDBJ databases">
        <authorList>
            <person name="Palmer J.M."/>
        </authorList>
    </citation>
    <scope>NUCLEOTIDE SEQUENCE [LARGE SCALE GENOMIC DNA]</scope>
    <source>
        <strain evidence="2 3">GA_2019</strain>
        <tissue evidence="2">Muscle</tissue>
    </source>
</reference>
<evidence type="ECO:0000313" key="3">
    <source>
        <dbReference type="Proteomes" id="UP001476798"/>
    </source>
</evidence>
<feature type="region of interest" description="Disordered" evidence="1">
    <location>
        <begin position="1"/>
        <end position="29"/>
    </location>
</feature>
<comment type="caution">
    <text evidence="2">The sequence shown here is derived from an EMBL/GenBank/DDBJ whole genome shotgun (WGS) entry which is preliminary data.</text>
</comment>
<feature type="region of interest" description="Disordered" evidence="1">
    <location>
        <begin position="106"/>
        <end position="145"/>
    </location>
</feature>
<gene>
    <name evidence="2" type="ORF">GOODEAATRI_007566</name>
</gene>
<sequence>GIGTPRWRESSGTASDTAGHSTDPDFSAHLPPAILLGHFSVGQGGAYRRRSWSQPPPPTHGANGAESQLNGCTRFISSTLKTKIRSKPYLSCLLILQIMSKPGDQVSVAGSGASVPGRQHQSHPEETEEELREHQGLTSSSSSKSDLNVWSLENRKSFESCYVLQQEGLFPGKLIVEEMN</sequence>
<organism evidence="2 3">
    <name type="scientific">Goodea atripinnis</name>
    <dbReference type="NCBI Taxonomy" id="208336"/>
    <lineage>
        <taxon>Eukaryota</taxon>
        <taxon>Metazoa</taxon>
        <taxon>Chordata</taxon>
        <taxon>Craniata</taxon>
        <taxon>Vertebrata</taxon>
        <taxon>Euteleostomi</taxon>
        <taxon>Actinopterygii</taxon>
        <taxon>Neopterygii</taxon>
        <taxon>Teleostei</taxon>
        <taxon>Neoteleostei</taxon>
        <taxon>Acanthomorphata</taxon>
        <taxon>Ovalentaria</taxon>
        <taxon>Atherinomorphae</taxon>
        <taxon>Cyprinodontiformes</taxon>
        <taxon>Goodeidae</taxon>
        <taxon>Goodea</taxon>
    </lineage>
</organism>
<feature type="compositionally biased region" description="Polar residues" evidence="1">
    <location>
        <begin position="10"/>
        <end position="20"/>
    </location>
</feature>
<accession>A0ABV0MQ53</accession>